<dbReference type="PANTHER" id="PTHR48207">
    <property type="entry name" value="SUCCINATE--HYDROXYMETHYLGLUTARATE COA-TRANSFERASE"/>
    <property type="match status" value="1"/>
</dbReference>
<evidence type="ECO:0000256" key="1">
    <source>
        <dbReference type="ARBA" id="ARBA00022679"/>
    </source>
</evidence>
<dbReference type="KEGG" id="bgv:CAL12_06045"/>
<dbReference type="OrthoDB" id="5294844at2"/>
<proteinExistence type="predicted"/>
<accession>A0A1W6YHE5</accession>
<dbReference type="Pfam" id="PF02515">
    <property type="entry name" value="CoA_transf_3"/>
    <property type="match status" value="1"/>
</dbReference>
<evidence type="ECO:0000313" key="2">
    <source>
        <dbReference type="EMBL" id="ARP80438.1"/>
    </source>
</evidence>
<dbReference type="InterPro" id="IPR003673">
    <property type="entry name" value="CoA-Trfase_fam_III"/>
</dbReference>
<dbReference type="Gene3D" id="3.30.1540.10">
    <property type="entry name" value="formyl-coa transferase, domain 3"/>
    <property type="match status" value="1"/>
</dbReference>
<dbReference type="RefSeq" id="WP_086063669.1">
    <property type="nucleotide sequence ID" value="NZ_CP021108.1"/>
</dbReference>
<evidence type="ECO:0000313" key="3">
    <source>
        <dbReference type="Proteomes" id="UP000194151"/>
    </source>
</evidence>
<dbReference type="STRING" id="1416806.CAL12_06045"/>
<dbReference type="InterPro" id="IPR023606">
    <property type="entry name" value="CoA-Trfase_III_dom_1_sf"/>
</dbReference>
<keyword evidence="1" id="KW-0808">Transferase</keyword>
<dbReference type="SUPFAM" id="SSF89796">
    <property type="entry name" value="CoA-transferase family III (CaiB/BaiF)"/>
    <property type="match status" value="1"/>
</dbReference>
<dbReference type="EMBL" id="CP021108">
    <property type="protein sequence ID" value="ARP80438.1"/>
    <property type="molecule type" value="Genomic_DNA"/>
</dbReference>
<sequence length="414" mass="44497">MAADSSSRQHARSDARSGPLAGYRILDMTTFLSGPFCTQILADLGAEVVKLESPAGDSSRAIPPYFVKGESAYFLGINRNKRSVAVDMKHADGMGLTRRLIQAADVVVENYRPGVLARMDLNIESLRAAQPGLVWASISGFGQHGPWRDQPAYDMIVQALSGVMSLTGEAGRPAVRLGIPAGDMVAGMYAAIAINAALADRQRTGHGRTIDISMLDCQLAMLSYQSTYALVAGITPQPQGARHDSIPTYRSFVGGDGRELVITANTDRMWKGLCAVLDREALTRDPRFLTGADRLENRDALWALLEEAFLARPAADWVEPLQRAGVPVALIKNVPEALADAREAGRSMVLPLCDNDGDAIDVVGNPIKFSGEAEVPPTYPPRLGKDADEVLARWLGMPADDVRSLAERGALTGF</sequence>
<dbReference type="InterPro" id="IPR044855">
    <property type="entry name" value="CoA-Trfase_III_dom3_sf"/>
</dbReference>
<dbReference type="InterPro" id="IPR050483">
    <property type="entry name" value="CoA-transferase_III_domain"/>
</dbReference>
<dbReference type="Gene3D" id="3.40.50.10540">
    <property type="entry name" value="Crotonobetainyl-coa:carnitine coa-transferase, domain 1"/>
    <property type="match status" value="1"/>
</dbReference>
<dbReference type="Proteomes" id="UP000194151">
    <property type="component" value="Chromosome"/>
</dbReference>
<name>A0A1W6YHE5_9BORD</name>
<dbReference type="AlphaFoldDB" id="A0A1W6YHE5"/>
<dbReference type="GO" id="GO:0008410">
    <property type="term" value="F:CoA-transferase activity"/>
    <property type="evidence" value="ECO:0007669"/>
    <property type="project" value="TreeGrafter"/>
</dbReference>
<organism evidence="2 3">
    <name type="scientific">Bordetella genomosp. 8</name>
    <dbReference type="NCBI Taxonomy" id="1416806"/>
    <lineage>
        <taxon>Bacteria</taxon>
        <taxon>Pseudomonadati</taxon>
        <taxon>Pseudomonadota</taxon>
        <taxon>Betaproteobacteria</taxon>
        <taxon>Burkholderiales</taxon>
        <taxon>Alcaligenaceae</taxon>
        <taxon>Bordetella</taxon>
    </lineage>
</organism>
<reference evidence="2 3" key="1">
    <citation type="submission" date="2017-05" db="EMBL/GenBank/DDBJ databases">
        <title>Complete and WGS of Bordetella genogroups.</title>
        <authorList>
            <person name="Spilker T."/>
            <person name="LiPuma J."/>
        </authorList>
    </citation>
    <scope>NUCLEOTIDE SEQUENCE [LARGE SCALE GENOMIC DNA]</scope>
    <source>
        <strain evidence="2 3">AU19157</strain>
    </source>
</reference>
<gene>
    <name evidence="2" type="ORF">CAL12_06045</name>
</gene>
<dbReference type="PANTHER" id="PTHR48207:SF3">
    <property type="entry name" value="SUCCINATE--HYDROXYMETHYLGLUTARATE COA-TRANSFERASE"/>
    <property type="match status" value="1"/>
</dbReference>
<protein>
    <submittedName>
        <fullName evidence="2">Carnitine dehydratase</fullName>
    </submittedName>
</protein>
<keyword evidence="3" id="KW-1185">Reference proteome</keyword>